<proteinExistence type="predicted"/>
<comment type="caution">
    <text evidence="1">The sequence shown here is derived from an EMBL/GenBank/DDBJ whole genome shotgun (WGS) entry which is preliminary data.</text>
</comment>
<name>A0A1Y2DS15_9PEZI</name>
<dbReference type="InParanoid" id="A0A1Y2DS15"/>
<gene>
    <name evidence="1" type="ORF">BCR38DRAFT_437359</name>
</gene>
<dbReference type="Proteomes" id="UP000193689">
    <property type="component" value="Unassembled WGS sequence"/>
</dbReference>
<keyword evidence="2" id="KW-1185">Reference proteome</keyword>
<sequence>MSPITSVCLIIGTAHYIVQTLCPTLQQLLECFKNIGATTPEKNYVNPRRLVPGVVPPMPILNDNLPVRARPPRLMPSRRLNVLKRWLRRRLDPHGVRNRNAHGDQRLPLYDDLAIPAAHPAVAVASAAARRLGALGAAGARDRGLDIHSDDFDLVMLDDRRRRWRRRRRRRRGWQLDWLGLRNWHRHGHRHGPRWRKCTGWWRTRGRSWWWDYGCGTRTYGSACIVRFFEVQDFLVVLLLAWGCVDGGHGVSLWSCLECTIKKDSGTRKMETGMRG</sequence>
<evidence type="ECO:0000313" key="2">
    <source>
        <dbReference type="Proteomes" id="UP000193689"/>
    </source>
</evidence>
<dbReference type="GeneID" id="63776733"/>
<organism evidence="1 2">
    <name type="scientific">Pseudomassariella vexata</name>
    <dbReference type="NCBI Taxonomy" id="1141098"/>
    <lineage>
        <taxon>Eukaryota</taxon>
        <taxon>Fungi</taxon>
        <taxon>Dikarya</taxon>
        <taxon>Ascomycota</taxon>
        <taxon>Pezizomycotina</taxon>
        <taxon>Sordariomycetes</taxon>
        <taxon>Xylariomycetidae</taxon>
        <taxon>Amphisphaeriales</taxon>
        <taxon>Pseudomassariaceae</taxon>
        <taxon>Pseudomassariella</taxon>
    </lineage>
</organism>
<protein>
    <submittedName>
        <fullName evidence="1">Uncharacterized protein</fullName>
    </submittedName>
</protein>
<dbReference type="RefSeq" id="XP_040713908.1">
    <property type="nucleotide sequence ID" value="XM_040860521.1"/>
</dbReference>
<accession>A0A1Y2DS15</accession>
<dbReference type="AlphaFoldDB" id="A0A1Y2DS15"/>
<reference evidence="1 2" key="1">
    <citation type="submission" date="2016-07" db="EMBL/GenBank/DDBJ databases">
        <title>Pervasive Adenine N6-methylation of Active Genes in Fungi.</title>
        <authorList>
            <consortium name="DOE Joint Genome Institute"/>
            <person name="Mondo S.J."/>
            <person name="Dannebaum R.O."/>
            <person name="Kuo R.C."/>
            <person name="Labutti K."/>
            <person name="Haridas S."/>
            <person name="Kuo A."/>
            <person name="Salamov A."/>
            <person name="Ahrendt S.R."/>
            <person name="Lipzen A."/>
            <person name="Sullivan W."/>
            <person name="Andreopoulos W.B."/>
            <person name="Clum A."/>
            <person name="Lindquist E."/>
            <person name="Daum C."/>
            <person name="Ramamoorthy G.K."/>
            <person name="Gryganskyi A."/>
            <person name="Culley D."/>
            <person name="Magnuson J.K."/>
            <person name="James T.Y."/>
            <person name="O'Malley M.A."/>
            <person name="Stajich J.E."/>
            <person name="Spatafora J.W."/>
            <person name="Visel A."/>
            <person name="Grigoriev I.V."/>
        </authorList>
    </citation>
    <scope>NUCLEOTIDE SEQUENCE [LARGE SCALE GENOMIC DNA]</scope>
    <source>
        <strain evidence="1 2">CBS 129021</strain>
    </source>
</reference>
<evidence type="ECO:0000313" key="1">
    <source>
        <dbReference type="EMBL" id="ORY62072.1"/>
    </source>
</evidence>
<dbReference type="EMBL" id="MCFJ01000009">
    <property type="protein sequence ID" value="ORY62072.1"/>
    <property type="molecule type" value="Genomic_DNA"/>
</dbReference>